<name>A0A8J8B987_9RHOB</name>
<organism evidence="1 2">
    <name type="scientific">Thetidibacter halocola</name>
    <dbReference type="NCBI Taxonomy" id="2827239"/>
    <lineage>
        <taxon>Bacteria</taxon>
        <taxon>Pseudomonadati</taxon>
        <taxon>Pseudomonadota</taxon>
        <taxon>Alphaproteobacteria</taxon>
        <taxon>Rhodobacterales</taxon>
        <taxon>Roseobacteraceae</taxon>
        <taxon>Thetidibacter</taxon>
    </lineage>
</organism>
<gene>
    <name evidence="1" type="ORF">KB874_19160</name>
</gene>
<proteinExistence type="predicted"/>
<reference evidence="1" key="1">
    <citation type="submission" date="2021-04" db="EMBL/GenBank/DDBJ databases">
        <authorList>
            <person name="Yoon J."/>
        </authorList>
    </citation>
    <scope>NUCLEOTIDE SEQUENCE</scope>
    <source>
        <strain evidence="1">KMU-90</strain>
    </source>
</reference>
<accession>A0A8J8B987</accession>
<dbReference type="Proteomes" id="UP000681356">
    <property type="component" value="Unassembled WGS sequence"/>
</dbReference>
<dbReference type="EMBL" id="JAGTUU010000008">
    <property type="protein sequence ID" value="MBS0126212.1"/>
    <property type="molecule type" value="Genomic_DNA"/>
</dbReference>
<evidence type="ECO:0000313" key="1">
    <source>
        <dbReference type="EMBL" id="MBS0126212.1"/>
    </source>
</evidence>
<keyword evidence="2" id="KW-1185">Reference proteome</keyword>
<comment type="caution">
    <text evidence="1">The sequence shown here is derived from an EMBL/GenBank/DDBJ whole genome shotgun (WGS) entry which is preliminary data.</text>
</comment>
<dbReference type="RefSeq" id="WP_212538161.1">
    <property type="nucleotide sequence ID" value="NZ_JAGTUU010000008.1"/>
</dbReference>
<protein>
    <submittedName>
        <fullName evidence="1">Uncharacterized protein</fullName>
    </submittedName>
</protein>
<dbReference type="AlphaFoldDB" id="A0A8J8B987"/>
<evidence type="ECO:0000313" key="2">
    <source>
        <dbReference type="Proteomes" id="UP000681356"/>
    </source>
</evidence>
<sequence>MSVEGQVPVNALFSGEPEEEIALADLSRRLRQAADILQEAAFDLAGRIGGDDVSHLMLASHTVNRIAARIPKTDDL</sequence>